<feature type="transmembrane region" description="Helical" evidence="2">
    <location>
        <begin position="562"/>
        <end position="581"/>
    </location>
</feature>
<feature type="transmembrane region" description="Helical" evidence="2">
    <location>
        <begin position="12"/>
        <end position="36"/>
    </location>
</feature>
<evidence type="ECO:0000256" key="2">
    <source>
        <dbReference type="SAM" id="Phobius"/>
    </source>
</evidence>
<keyword evidence="2" id="KW-1133">Transmembrane helix</keyword>
<dbReference type="OrthoDB" id="5400196at2759"/>
<gene>
    <name evidence="3" type="ORF">PDIGIT_LOCUS1012</name>
</gene>
<feature type="compositionally biased region" description="Low complexity" evidence="1">
    <location>
        <begin position="648"/>
        <end position="660"/>
    </location>
</feature>
<keyword evidence="2" id="KW-0472">Membrane</keyword>
<sequence length="714" mass="77540">MARLSLHGVSKELATTITLLLLLSILIITLVPVQIIVPGRRLTNGFKVAYNIVGTVIATIIARYAAGEIQKQWLRLVNHEVSDLKYQVARDSQIAVRWRAILGISSFTENVKNLSVTGLTLLSSLATALITAAIVAAITLTETSCSSVVHPPRIHSGTDTRCMGFNSTKRSSPLWELSVQWDEPGYFSSTNLGCSAASGDRNLGDINTVNPKQFAYARGGVAVASNAIGAPEIFYTEFPRPVEPIERPYGHPIIETNLRSVSHCLPVMARNPVKCKNVDRTAFKVDRNDDMNRTDVQLDIQGCTYKQPQWESPDGFGIMAARLCEADQEVGKNAPNNIGRATVAIGATGVASLTLAASLGDRKYLEDNAEKYDAILNNTIRGRDLKYAVSCEVDVKPTIEWRTVTLSLEQGHLDSEPSYSKVVSGKAGCAPSTNSTGSWNIAEGYWANAAASLKPPLSEGRYWNGFVNKIAYQSLSVNETSDKYDTVVSWTKLLRSEFGFPQSTNALEDVLGLTAGIAMSQISTLDSLSPGSPLTDKVEFHSPVAGNATFACTRVGSGSPSALLFAVPPLLAAALALYLIFTVPRERTKWKTSRLGDIISIGMASERELNMAYQSDHKRKTRHFSVQPLHFKDLKRSSTMDSSSEDGTLLSSAAPPATSSGKRWVTDSQGTRAVPVRFGGDQERDAESGWTTAVPRSPVRLRTEETYTPMDGVR</sequence>
<evidence type="ECO:0000313" key="3">
    <source>
        <dbReference type="EMBL" id="CAI6252089.1"/>
    </source>
</evidence>
<dbReference type="Proteomes" id="UP001152607">
    <property type="component" value="Unassembled WGS sequence"/>
</dbReference>
<evidence type="ECO:0000256" key="1">
    <source>
        <dbReference type="SAM" id="MobiDB-lite"/>
    </source>
</evidence>
<comment type="caution">
    <text evidence="3">The sequence shown here is derived from an EMBL/GenBank/DDBJ whole genome shotgun (WGS) entry which is preliminary data.</text>
</comment>
<evidence type="ECO:0000313" key="4">
    <source>
        <dbReference type="Proteomes" id="UP001152607"/>
    </source>
</evidence>
<keyword evidence="4" id="KW-1185">Reference proteome</keyword>
<feature type="transmembrane region" description="Helical" evidence="2">
    <location>
        <begin position="48"/>
        <end position="66"/>
    </location>
</feature>
<accession>A0A9W4U4H7</accession>
<reference evidence="3" key="1">
    <citation type="submission" date="2023-01" db="EMBL/GenBank/DDBJ databases">
        <authorList>
            <person name="Van Ghelder C."/>
            <person name="Rancurel C."/>
        </authorList>
    </citation>
    <scope>NUCLEOTIDE SEQUENCE</scope>
    <source>
        <strain evidence="3">CNCM I-4278</strain>
    </source>
</reference>
<organism evidence="3 4">
    <name type="scientific">Periconia digitata</name>
    <dbReference type="NCBI Taxonomy" id="1303443"/>
    <lineage>
        <taxon>Eukaryota</taxon>
        <taxon>Fungi</taxon>
        <taxon>Dikarya</taxon>
        <taxon>Ascomycota</taxon>
        <taxon>Pezizomycotina</taxon>
        <taxon>Dothideomycetes</taxon>
        <taxon>Pleosporomycetidae</taxon>
        <taxon>Pleosporales</taxon>
        <taxon>Massarineae</taxon>
        <taxon>Periconiaceae</taxon>
        <taxon>Periconia</taxon>
    </lineage>
</organism>
<feature type="region of interest" description="Disordered" evidence="1">
    <location>
        <begin position="635"/>
        <end position="714"/>
    </location>
</feature>
<protein>
    <submittedName>
        <fullName evidence="3">Uncharacterized protein</fullName>
    </submittedName>
</protein>
<dbReference type="AlphaFoldDB" id="A0A9W4U4H7"/>
<name>A0A9W4U4H7_9PLEO</name>
<keyword evidence="2" id="KW-0812">Transmembrane</keyword>
<proteinExistence type="predicted"/>
<dbReference type="EMBL" id="CAOQHR010000001">
    <property type="protein sequence ID" value="CAI6252089.1"/>
    <property type="molecule type" value="Genomic_DNA"/>
</dbReference>